<dbReference type="SUPFAM" id="SSF54909">
    <property type="entry name" value="Dimeric alpha+beta barrel"/>
    <property type="match status" value="1"/>
</dbReference>
<protein>
    <recommendedName>
        <fullName evidence="1">ABM domain-containing protein</fullName>
    </recommendedName>
</protein>
<feature type="domain" description="ABM" evidence="1">
    <location>
        <begin position="18"/>
        <end position="77"/>
    </location>
</feature>
<dbReference type="InterPro" id="IPR011008">
    <property type="entry name" value="Dimeric_a/b-barrel"/>
</dbReference>
<dbReference type="Gene3D" id="3.30.70.100">
    <property type="match status" value="1"/>
</dbReference>
<reference evidence="2" key="1">
    <citation type="journal article" date="2011" name="Environ. Microbiol.">
        <title>Time-series analyses of Monterey Bay coastal microbial picoplankton using a 'genome proxy' microarray.</title>
        <authorList>
            <person name="Rich V.I."/>
            <person name="Pham V.D."/>
            <person name="Eppley J."/>
            <person name="Shi Y."/>
            <person name="DeLong E.F."/>
        </authorList>
    </citation>
    <scope>NUCLEOTIDE SEQUENCE</scope>
</reference>
<organism evidence="2">
    <name type="scientific">uncultured alpha proteobacterium HF0070_34E11</name>
    <dbReference type="NCBI Taxonomy" id="710807"/>
    <lineage>
        <taxon>Bacteria</taxon>
        <taxon>Pseudomonadati</taxon>
        <taxon>Pseudomonadota</taxon>
        <taxon>Alphaproteobacteria</taxon>
        <taxon>environmental samples</taxon>
    </lineage>
</organism>
<accession>E0XXI2</accession>
<name>E0XXI2_9PROT</name>
<dbReference type="AlphaFoldDB" id="E0XXI2"/>
<dbReference type="EMBL" id="GU474911">
    <property type="protein sequence ID" value="ADI19123.1"/>
    <property type="molecule type" value="Genomic_DNA"/>
</dbReference>
<dbReference type="Pfam" id="PF03992">
    <property type="entry name" value="ABM"/>
    <property type="match status" value="1"/>
</dbReference>
<evidence type="ECO:0000313" key="2">
    <source>
        <dbReference type="EMBL" id="ADI19123.1"/>
    </source>
</evidence>
<proteinExistence type="predicted"/>
<evidence type="ECO:0000259" key="1">
    <source>
        <dbReference type="Pfam" id="PF03992"/>
    </source>
</evidence>
<dbReference type="InterPro" id="IPR007138">
    <property type="entry name" value="ABM_dom"/>
</dbReference>
<sequence length="100" mass="12287">MFVVVDKFEILNIYLFCFERDWKLRSEKLRKAKGFINFELMRGKCSDIFTTYNCQTKWVSKEKFLEWLNSDNFFEIREETPSNFSFHYSIPVHECYEQII</sequence>